<name>A0AAE0VJZ3_9BIVA</name>
<accession>A0AAE0VJZ3</accession>
<protein>
    <submittedName>
        <fullName evidence="1">Uncharacterized protein</fullName>
    </submittedName>
</protein>
<proteinExistence type="predicted"/>
<reference evidence="1" key="2">
    <citation type="journal article" date="2021" name="Genome Biol. Evol.">
        <title>Developing a high-quality reference genome for a parasitic bivalve with doubly uniparental inheritance (Bivalvia: Unionida).</title>
        <authorList>
            <person name="Smith C.H."/>
        </authorList>
    </citation>
    <scope>NUCLEOTIDE SEQUENCE</scope>
    <source>
        <strain evidence="1">CHS0354</strain>
        <tissue evidence="1">Mantle</tissue>
    </source>
</reference>
<evidence type="ECO:0000313" key="1">
    <source>
        <dbReference type="EMBL" id="KAK3579510.1"/>
    </source>
</evidence>
<gene>
    <name evidence="1" type="ORF">CHS0354_028336</name>
</gene>
<sequence>MAIQTKVVELGFLESFKKPTKGQNDWESGRDSMIVKSQVSSTFTPSRAVEEPFVSLPTTPKKVNRNPPTTRCTMLETPSIAPDSLEVPMKNSSQPQITGIVINTPKKCFTNRERILMFLEMGCMPLLAPVIRDWKKEMQVTFKIGFIVIHWPSEGWNEMTHNQNLLSWKYSAVTLETGMGSTTNKALRRSYLLDKYHMLDIPVTAKRAYGRELVSRKARYYNYEWLQQLAIHGCKS</sequence>
<dbReference type="EMBL" id="JAEAOA010001694">
    <property type="protein sequence ID" value="KAK3579510.1"/>
    <property type="molecule type" value="Genomic_DNA"/>
</dbReference>
<keyword evidence="2" id="KW-1185">Reference proteome</keyword>
<organism evidence="1 2">
    <name type="scientific">Potamilus streckersoni</name>
    <dbReference type="NCBI Taxonomy" id="2493646"/>
    <lineage>
        <taxon>Eukaryota</taxon>
        <taxon>Metazoa</taxon>
        <taxon>Spiralia</taxon>
        <taxon>Lophotrochozoa</taxon>
        <taxon>Mollusca</taxon>
        <taxon>Bivalvia</taxon>
        <taxon>Autobranchia</taxon>
        <taxon>Heteroconchia</taxon>
        <taxon>Palaeoheterodonta</taxon>
        <taxon>Unionida</taxon>
        <taxon>Unionoidea</taxon>
        <taxon>Unionidae</taxon>
        <taxon>Ambleminae</taxon>
        <taxon>Lampsilini</taxon>
        <taxon>Potamilus</taxon>
    </lineage>
</organism>
<dbReference type="Proteomes" id="UP001195483">
    <property type="component" value="Unassembled WGS sequence"/>
</dbReference>
<reference evidence="1" key="3">
    <citation type="submission" date="2023-05" db="EMBL/GenBank/DDBJ databases">
        <authorList>
            <person name="Smith C.H."/>
        </authorList>
    </citation>
    <scope>NUCLEOTIDE SEQUENCE</scope>
    <source>
        <strain evidence="1">CHS0354</strain>
        <tissue evidence="1">Mantle</tissue>
    </source>
</reference>
<dbReference type="AlphaFoldDB" id="A0AAE0VJZ3"/>
<comment type="caution">
    <text evidence="1">The sequence shown here is derived from an EMBL/GenBank/DDBJ whole genome shotgun (WGS) entry which is preliminary data.</text>
</comment>
<reference evidence="1" key="1">
    <citation type="journal article" date="2021" name="Genome Biol. Evol.">
        <title>A High-Quality Reference Genome for a Parasitic Bivalve with Doubly Uniparental Inheritance (Bivalvia: Unionida).</title>
        <authorList>
            <person name="Smith C.H."/>
        </authorList>
    </citation>
    <scope>NUCLEOTIDE SEQUENCE</scope>
    <source>
        <strain evidence="1">CHS0354</strain>
    </source>
</reference>
<evidence type="ECO:0000313" key="2">
    <source>
        <dbReference type="Proteomes" id="UP001195483"/>
    </source>
</evidence>